<dbReference type="EMBL" id="CSAD01000036">
    <property type="protein sequence ID" value="COU84113.1"/>
    <property type="molecule type" value="Genomic_DNA"/>
</dbReference>
<evidence type="ECO:0000313" key="32">
    <source>
        <dbReference type="Proteomes" id="UP000050164"/>
    </source>
</evidence>
<dbReference type="EMBL" id="CNFU01000816">
    <property type="protein sequence ID" value="CKS56096.1"/>
    <property type="molecule type" value="Genomic_DNA"/>
</dbReference>
<reference evidence="19 34" key="6">
    <citation type="submission" date="2018-08" db="EMBL/GenBank/DDBJ databases">
        <authorList>
            <person name="Fokvardsen B D."/>
            <person name="Norman A."/>
        </authorList>
    </citation>
    <scope>NUCLEOTIDE SEQUENCE [LARGE SCALE GENOMIC DNA]</scope>
    <source>
        <strain evidence="19 34">DKC2</strain>
    </source>
</reference>
<comment type="subcellular location">
    <subcellularLocation>
        <location evidence="1">Membrane</location>
    </subcellularLocation>
</comment>
<dbReference type="Proteomes" id="UP000046680">
    <property type="component" value="Unassembled WGS sequence"/>
</dbReference>
<sequence length="188" mass="20300">MRRMAIFGRGHGASEPGGTGEPAETPGRGRLTRSVIGWVGAVAVVVSLAGSGWCGWVLFEKHQTDVAAGQALQAARSYVVKLATMDCERIDHNMRDILEGSTGEFKDKYGKSSAHLRQLLADNRVATHGTVVAASVKSATTNKVVVLMFIDQSVSNRNSPTPQIDRSRIKVIMDKVNGRWLASKVELL</sequence>
<dbReference type="STRING" id="115862.BBG46_12500"/>
<feature type="region of interest" description="Disordered" evidence="3">
    <location>
        <begin position="1"/>
        <end position="29"/>
    </location>
</feature>
<dbReference type="EMBL" id="CSAE01000246">
    <property type="protein sequence ID" value="COV93126.1"/>
    <property type="molecule type" value="Genomic_DNA"/>
</dbReference>
<dbReference type="Proteomes" id="UP000044938">
    <property type="component" value="Unassembled WGS sequence"/>
</dbReference>
<evidence type="ECO:0000256" key="4">
    <source>
        <dbReference type="SAM" id="Phobius"/>
    </source>
</evidence>
<evidence type="ECO:0000313" key="30">
    <source>
        <dbReference type="Proteomes" id="UP000049023"/>
    </source>
</evidence>
<feature type="compositionally biased region" description="Gly residues" evidence="3">
    <location>
        <begin position="9"/>
        <end position="20"/>
    </location>
</feature>
<dbReference type="EMBL" id="CNFT01000362">
    <property type="protein sequence ID" value="CKR59023.1"/>
    <property type="molecule type" value="Genomic_DNA"/>
</dbReference>
<dbReference type="EMBL" id="CSBK01000152">
    <property type="protein sequence ID" value="COX02133.1"/>
    <property type="molecule type" value="Genomic_DNA"/>
</dbReference>
<feature type="transmembrane region" description="Helical" evidence="4">
    <location>
        <begin position="35"/>
        <end position="59"/>
    </location>
</feature>
<keyword evidence="2 4" id="KW-0472">Membrane</keyword>
<dbReference type="PANTHER" id="PTHR37042">
    <property type="entry name" value="OUTER MEMBRANE PROTEIN RV1973"/>
    <property type="match status" value="1"/>
</dbReference>
<evidence type="ECO:0000313" key="27">
    <source>
        <dbReference type="Proteomes" id="UP000048289"/>
    </source>
</evidence>
<keyword evidence="4" id="KW-0812">Transmembrane</keyword>
<dbReference type="Proteomes" id="UP000048289">
    <property type="component" value="Unassembled WGS sequence"/>
</dbReference>
<evidence type="ECO:0000313" key="21">
    <source>
        <dbReference type="Proteomes" id="UP000039021"/>
    </source>
</evidence>
<organism evidence="17 21">
    <name type="scientific">Mycobacterium tuberculosis</name>
    <dbReference type="NCBI Taxonomy" id="1773"/>
    <lineage>
        <taxon>Bacteria</taxon>
        <taxon>Bacillati</taxon>
        <taxon>Actinomycetota</taxon>
        <taxon>Actinomycetes</taxon>
        <taxon>Mycobacteriales</taxon>
        <taxon>Mycobacteriaceae</taxon>
        <taxon>Mycobacterium</taxon>
        <taxon>Mycobacterium tuberculosis complex</taxon>
    </lineage>
</organism>
<evidence type="ECO:0000313" key="34">
    <source>
        <dbReference type="Proteomes" id="UP000300237"/>
    </source>
</evidence>
<protein>
    <submittedName>
        <fullName evidence="17">Membrane protein</fullName>
    </submittedName>
</protein>
<evidence type="ECO:0000313" key="24">
    <source>
        <dbReference type="Proteomes" id="UP000045842"/>
    </source>
</evidence>
<evidence type="ECO:0000313" key="6">
    <source>
        <dbReference type="EMBL" id="CFE46472.1"/>
    </source>
</evidence>
<dbReference type="AlphaFoldDB" id="A0A0E8VBX8"/>
<gene>
    <name evidence="18" type="ORF">A4S10_02513</name>
    <name evidence="19" type="ORF">DKC2_2525</name>
    <name evidence="7" type="ORF">ERS007657_00466</name>
    <name evidence="12" type="ORF">ERS007661_00060</name>
    <name evidence="13" type="ORF">ERS007679_00476</name>
    <name evidence="5" type="ORF">ERS007681_00940</name>
    <name evidence="6" type="ORF">ERS007688_00198</name>
    <name evidence="16" type="ORF">ERS007703_02331</name>
    <name evidence="14" type="ORF">ERS007720_00876</name>
    <name evidence="17" type="ORF">ERS007739_00525</name>
    <name evidence="15" type="ORF">ERS007741_00672</name>
    <name evidence="9" type="ORF">ERS027646_01388</name>
    <name evidence="8" type="ORF">ERS027659_01793</name>
    <name evidence="10" type="ORF">ERS027661_03243</name>
    <name evidence="11" type="ORF">ERS094118_00008</name>
</gene>
<dbReference type="EMBL" id="CNGE01000198">
    <property type="protein sequence ID" value="CKS17183.1"/>
    <property type="molecule type" value="Genomic_DNA"/>
</dbReference>
<evidence type="ECO:0000313" key="26">
    <source>
        <dbReference type="Proteomes" id="UP000046947"/>
    </source>
</evidence>
<dbReference type="Proteomes" id="UP000045842">
    <property type="component" value="Unassembled WGS sequence"/>
</dbReference>
<evidence type="ECO:0000313" key="29">
    <source>
        <dbReference type="Proteomes" id="UP000048948"/>
    </source>
</evidence>
<name>A0A0E8VBX8_MYCTX</name>
<evidence type="ECO:0000313" key="18">
    <source>
        <dbReference type="EMBL" id="OMH60338.1"/>
    </source>
</evidence>
<dbReference type="EMBL" id="COPH01000001">
    <property type="protein sequence ID" value="CLV40142.1"/>
    <property type="molecule type" value="Genomic_DNA"/>
</dbReference>
<dbReference type="Proteomes" id="UP000039021">
    <property type="component" value="Unassembled WGS sequence"/>
</dbReference>
<dbReference type="Proteomes" id="UP000050164">
    <property type="component" value="Unassembled WGS sequence"/>
</dbReference>
<evidence type="ECO:0000313" key="20">
    <source>
        <dbReference type="Proteomes" id="UP000038802"/>
    </source>
</evidence>
<evidence type="ECO:0000313" key="31">
    <source>
        <dbReference type="Proteomes" id="UP000050139"/>
    </source>
</evidence>
<evidence type="ECO:0000313" key="22">
    <source>
        <dbReference type="Proteomes" id="UP000039217"/>
    </source>
</evidence>
<dbReference type="Proteomes" id="UP000038802">
    <property type="component" value="Unassembled WGS sequence"/>
</dbReference>
<evidence type="ECO:0000313" key="12">
    <source>
        <dbReference type="EMBL" id="CNU10030.1"/>
    </source>
</evidence>
<evidence type="ECO:0000313" key="23">
    <source>
        <dbReference type="Proteomes" id="UP000044938"/>
    </source>
</evidence>
<dbReference type="EMBL" id="CHKL01000044">
    <property type="protein sequence ID" value="COV79480.1"/>
    <property type="molecule type" value="Genomic_DNA"/>
</dbReference>
<reference evidence="20 21" key="1">
    <citation type="submission" date="2015-03" db="EMBL/GenBank/DDBJ databases">
        <authorList>
            <consortium name="Pathogen Informatics"/>
        </authorList>
    </citation>
    <scope>NUCLEOTIDE SEQUENCE [LARGE SCALE GENOMIC DNA]</scope>
    <source>
        <strain evidence="9 29">Bir 172</strain>
        <strain evidence="8 32">Bir 185</strain>
        <strain evidence="10 30">Bir 187</strain>
        <strain evidence="7 25">C09601061</strain>
        <strain evidence="12 22">D00501624</strain>
        <strain evidence="13 24">G09801536</strain>
        <strain evidence="5 27">G09901357</strain>
        <strain evidence="6 26">H09601792</strain>
        <strain evidence="20">K00500041</strain>
        <strain evidence="14 23">M09401471</strain>
        <strain evidence="21">N09902308</strain>
        <strain evidence="15 28">P00601463</strain>
    </source>
</reference>
<evidence type="ECO:0000313" key="8">
    <source>
        <dbReference type="EMBL" id="CKR59023.1"/>
    </source>
</evidence>
<dbReference type="EMBL" id="LWDQ01000001">
    <property type="protein sequence ID" value="OMH60338.1"/>
    <property type="molecule type" value="Genomic_DNA"/>
</dbReference>
<evidence type="ECO:0000313" key="10">
    <source>
        <dbReference type="EMBL" id="CKS56096.1"/>
    </source>
</evidence>
<dbReference type="EMBL" id="CGCX01000101">
    <property type="protein sequence ID" value="CFR67168.1"/>
    <property type="molecule type" value="Genomic_DNA"/>
</dbReference>
<evidence type="ECO:0000313" key="19">
    <source>
        <dbReference type="EMBL" id="VCU50679.1"/>
    </source>
</evidence>
<dbReference type="EMBL" id="LR027516">
    <property type="protein sequence ID" value="VCU50679.1"/>
    <property type="molecule type" value="Genomic_DNA"/>
</dbReference>
<evidence type="ECO:0000313" key="15">
    <source>
        <dbReference type="EMBL" id="COV79480.1"/>
    </source>
</evidence>
<dbReference type="EMBL" id="CQQC01000007">
    <property type="protein sequence ID" value="CNU10030.1"/>
    <property type="molecule type" value="Genomic_DNA"/>
</dbReference>
<dbReference type="EMBL" id="CSAJ01000073">
    <property type="protein sequence ID" value="COV76356.1"/>
    <property type="molecule type" value="Genomic_DNA"/>
</dbReference>
<dbReference type="GO" id="GO:0016020">
    <property type="term" value="C:membrane"/>
    <property type="evidence" value="ECO:0007669"/>
    <property type="project" value="UniProtKB-SubCell"/>
</dbReference>
<dbReference type="PATRIC" id="fig|1773.211.peg.2084"/>
<evidence type="ECO:0000256" key="2">
    <source>
        <dbReference type="ARBA" id="ARBA00023136"/>
    </source>
</evidence>
<evidence type="ECO:0000256" key="1">
    <source>
        <dbReference type="ARBA" id="ARBA00004370"/>
    </source>
</evidence>
<evidence type="ECO:0000313" key="17">
    <source>
        <dbReference type="EMBL" id="COX02133.1"/>
    </source>
</evidence>
<evidence type="ECO:0000313" key="13">
    <source>
        <dbReference type="EMBL" id="COU84113.1"/>
    </source>
</evidence>
<evidence type="ECO:0000313" key="16">
    <source>
        <dbReference type="EMBL" id="COV93126.1"/>
    </source>
</evidence>
<evidence type="ECO:0000313" key="5">
    <source>
        <dbReference type="EMBL" id="CFE38244.1"/>
    </source>
</evidence>
<evidence type="ECO:0000313" key="9">
    <source>
        <dbReference type="EMBL" id="CKS17183.1"/>
    </source>
</evidence>
<accession>A0A0E8VBX8</accession>
<dbReference type="Proteomes" id="UP000046947">
    <property type="component" value="Unassembled WGS sequence"/>
</dbReference>
<dbReference type="Proteomes" id="UP000039217">
    <property type="component" value="Unassembled WGS sequence"/>
</dbReference>
<evidence type="ECO:0000313" key="14">
    <source>
        <dbReference type="EMBL" id="COV76356.1"/>
    </source>
</evidence>
<evidence type="ECO:0000313" key="7">
    <source>
        <dbReference type="EMBL" id="CFR67168.1"/>
    </source>
</evidence>
<dbReference type="Proteomes" id="UP000300237">
    <property type="component" value="Chromosome"/>
</dbReference>
<dbReference type="Proteomes" id="UP000048948">
    <property type="component" value="Unassembled WGS sequence"/>
</dbReference>
<dbReference type="EMBL" id="CFOH01000015">
    <property type="protein sequence ID" value="CFE46472.1"/>
    <property type="molecule type" value="Genomic_DNA"/>
</dbReference>
<dbReference type="Proteomes" id="UP000049023">
    <property type="component" value="Unassembled WGS sequence"/>
</dbReference>
<dbReference type="Proteomes" id="UP000189452">
    <property type="component" value="Chromosome"/>
</dbReference>
<dbReference type="Proteomes" id="UP000048600">
    <property type="component" value="Unassembled WGS sequence"/>
</dbReference>
<reference evidence="18 33" key="5">
    <citation type="submission" date="2017-02" db="EMBL/GenBank/DDBJ databases">
        <title>Protein polymorphisms may explain contrasting epidemiological fitness of two variants of a multidrug-resistant Mycobacterium tuberculosis strain.</title>
        <authorList>
            <person name="Bigi M.M."/>
            <person name="Lopez B."/>
            <person name="Blanco F.C."/>
            <person name="Sasiain M.C."/>
            <person name="De La Barrera S."/>
            <person name="Ritacco V."/>
            <person name="Bigi F."/>
            <person name="Soria M.A."/>
        </authorList>
    </citation>
    <scope>NUCLEOTIDE SEQUENCE [LARGE SCALE GENOMIC DNA]</scope>
    <source>
        <strain evidence="18 33">6548</strain>
    </source>
</reference>
<proteinExistence type="predicted"/>
<dbReference type="PANTHER" id="PTHR37042:SF4">
    <property type="entry name" value="OUTER MEMBRANE PROTEIN RV1973"/>
    <property type="match status" value="1"/>
</dbReference>
<keyword evidence="4" id="KW-1133">Transmembrane helix</keyword>
<reference evidence="18 33" key="4">
    <citation type="submission" date="2016-04" db="EMBL/GenBank/DDBJ databases">
        <authorList>
            <person name="Bigi M."/>
            <person name="Bigi F."/>
            <person name="Soria M.A."/>
        </authorList>
    </citation>
    <scope>NUCLEOTIDE SEQUENCE [LARGE SCALE GENOMIC DNA]</scope>
    <source>
        <strain evidence="18 33">6548</strain>
    </source>
</reference>
<dbReference type="EMBL" id="CFOE01000080">
    <property type="protein sequence ID" value="CFE38244.1"/>
    <property type="molecule type" value="Genomic_DNA"/>
</dbReference>
<reference evidence="17 31" key="2">
    <citation type="submission" date="2015-03" db="EMBL/GenBank/DDBJ databases">
        <authorList>
            <consortium name="Pathogen Informatics"/>
            <person name="Murphy D."/>
        </authorList>
    </citation>
    <scope>NUCLEOTIDE SEQUENCE</scope>
    <source>
        <strain evidence="11 31">0268S</strain>
        <strain evidence="17">N09902308</strain>
    </source>
</reference>
<evidence type="ECO:0000313" key="25">
    <source>
        <dbReference type="Proteomes" id="UP000046680"/>
    </source>
</evidence>
<reference evidence="16" key="3">
    <citation type="submission" date="2015-03" db="EMBL/GenBank/DDBJ databases">
        <authorList>
            <person name="Murphy D."/>
        </authorList>
    </citation>
    <scope>NUCLEOTIDE SEQUENCE [LARGE SCALE GENOMIC DNA]</scope>
    <source>
        <strain evidence="16">K00500041</strain>
    </source>
</reference>
<evidence type="ECO:0000313" key="11">
    <source>
        <dbReference type="EMBL" id="CLV40142.1"/>
    </source>
</evidence>
<evidence type="ECO:0000256" key="3">
    <source>
        <dbReference type="SAM" id="MobiDB-lite"/>
    </source>
</evidence>
<evidence type="ECO:0000313" key="28">
    <source>
        <dbReference type="Proteomes" id="UP000048600"/>
    </source>
</evidence>
<evidence type="ECO:0000313" key="33">
    <source>
        <dbReference type="Proteomes" id="UP000189452"/>
    </source>
</evidence>
<dbReference type="Proteomes" id="UP000050139">
    <property type="component" value="Unassembled WGS sequence"/>
</dbReference>